<proteinExistence type="predicted"/>
<evidence type="ECO:0000313" key="2">
    <source>
        <dbReference type="EMBL" id="SVC17204.1"/>
    </source>
</evidence>
<dbReference type="InterPro" id="IPR006935">
    <property type="entry name" value="Helicase/UvrB_N"/>
</dbReference>
<dbReference type="AlphaFoldDB" id="A0A382JXH2"/>
<reference evidence="2" key="1">
    <citation type="submission" date="2018-05" db="EMBL/GenBank/DDBJ databases">
        <authorList>
            <person name="Lanie J.A."/>
            <person name="Ng W.-L."/>
            <person name="Kazmierczak K.M."/>
            <person name="Andrzejewski T.M."/>
            <person name="Davidsen T.M."/>
            <person name="Wayne K.J."/>
            <person name="Tettelin H."/>
            <person name="Glass J.I."/>
            <person name="Rusch D."/>
            <person name="Podicherti R."/>
            <person name="Tsui H.-C.T."/>
            <person name="Winkler M.E."/>
        </authorList>
    </citation>
    <scope>NUCLEOTIDE SEQUENCE</scope>
</reference>
<protein>
    <recommendedName>
        <fullName evidence="1">Helicase ATP-binding domain-containing protein</fullName>
    </recommendedName>
</protein>
<accession>A0A382JXH2</accession>
<dbReference type="InterPro" id="IPR049409">
    <property type="entry name" value="UvsW_N"/>
</dbReference>
<dbReference type="EMBL" id="UINC01077248">
    <property type="protein sequence ID" value="SVC17204.1"/>
    <property type="molecule type" value="Genomic_DNA"/>
</dbReference>
<dbReference type="InterPro" id="IPR014001">
    <property type="entry name" value="Helicase_ATP-bd"/>
</dbReference>
<dbReference type="Gene3D" id="3.30.780.20">
    <property type="match status" value="1"/>
</dbReference>
<dbReference type="GO" id="GO:0003677">
    <property type="term" value="F:DNA binding"/>
    <property type="evidence" value="ECO:0007669"/>
    <property type="project" value="InterPro"/>
</dbReference>
<organism evidence="2">
    <name type="scientific">marine metagenome</name>
    <dbReference type="NCBI Taxonomy" id="408172"/>
    <lineage>
        <taxon>unclassified sequences</taxon>
        <taxon>metagenomes</taxon>
        <taxon>ecological metagenomes</taxon>
    </lineage>
</organism>
<dbReference type="InterPro" id="IPR027417">
    <property type="entry name" value="P-loop_NTPase"/>
</dbReference>
<dbReference type="SUPFAM" id="SSF52540">
    <property type="entry name" value="P-loop containing nucleoside triphosphate hydrolases"/>
    <property type="match status" value="1"/>
</dbReference>
<dbReference type="PROSITE" id="PS51192">
    <property type="entry name" value="HELICASE_ATP_BIND_1"/>
    <property type="match status" value="1"/>
</dbReference>
<dbReference type="GO" id="GO:0005524">
    <property type="term" value="F:ATP binding"/>
    <property type="evidence" value="ECO:0007669"/>
    <property type="project" value="InterPro"/>
</dbReference>
<dbReference type="Gene3D" id="3.40.50.300">
    <property type="entry name" value="P-loop containing nucleotide triphosphate hydrolases"/>
    <property type="match status" value="1"/>
</dbReference>
<dbReference type="GO" id="GO:0016787">
    <property type="term" value="F:hydrolase activity"/>
    <property type="evidence" value="ECO:0007669"/>
    <property type="project" value="InterPro"/>
</dbReference>
<sequence>MNEVFLQVGSDRGILKELSEYFTFEVPGHKFMPSYRNKSWDGKIRLFSHQNQTIYRGLLPRMVAWAVKRNYDIENLNDFKPNFPDSDDIKSFLASLNVCSNNKKIEFRDYQSDAVLHTLNNKRCILLSPTASGKSLIIYALARYLKDKRTLIIVPTTSLVEKMYKDFIEYS</sequence>
<feature type="domain" description="Helicase ATP-binding" evidence="1">
    <location>
        <begin position="115"/>
        <end position="171"/>
    </location>
</feature>
<dbReference type="InterPro" id="IPR049430">
    <property type="entry name" value="UvsW_N_sf"/>
</dbReference>
<evidence type="ECO:0000259" key="1">
    <source>
        <dbReference type="PROSITE" id="PS51192"/>
    </source>
</evidence>
<name>A0A382JXH2_9ZZZZ</name>
<gene>
    <name evidence="2" type="ORF">METZ01_LOCUS270058</name>
</gene>
<feature type="non-terminal residue" evidence="2">
    <location>
        <position position="171"/>
    </location>
</feature>
<dbReference type="Pfam" id="PF21241">
    <property type="entry name" value="UvsW_N"/>
    <property type="match status" value="1"/>
</dbReference>
<dbReference type="Pfam" id="PF04851">
    <property type="entry name" value="ResIII"/>
    <property type="match status" value="1"/>
</dbReference>